<accession>A0A0F2T9N7</accession>
<sequence>MKIIDVHHDLTVDRPARSREVLAVLSAIGSRFDAAAAVVREVAPEELAQLPSVPTLAVADWGQACRALVALDAFLAGAQARVSAVREGGRLTVPWQLRLAFVCSLDTIGRAWRNAYLPGAHYVVSPELPVRPGLRAAVAWESSAGGAIACTRRWSAAVTVSVFQEMSDMVDEVTRRPHVQ</sequence>
<proteinExistence type="predicted"/>
<dbReference type="OrthoDB" id="4350796at2"/>
<keyword evidence="2" id="KW-1185">Reference proteome</keyword>
<name>A0A0F2T9N7_STRR3</name>
<dbReference type="PATRIC" id="fig|359131.3.peg.776"/>
<organism evidence="1 2">
    <name type="scientific">Streptomyces rubellomurinus (strain ATCC 31215)</name>
    <dbReference type="NCBI Taxonomy" id="359131"/>
    <lineage>
        <taxon>Bacteria</taxon>
        <taxon>Bacillati</taxon>
        <taxon>Actinomycetota</taxon>
        <taxon>Actinomycetes</taxon>
        <taxon>Kitasatosporales</taxon>
        <taxon>Streptomycetaceae</taxon>
        <taxon>Streptomyces</taxon>
    </lineage>
</organism>
<dbReference type="Proteomes" id="UP000033699">
    <property type="component" value="Unassembled WGS sequence"/>
</dbReference>
<comment type="caution">
    <text evidence="1">The sequence shown here is derived from an EMBL/GenBank/DDBJ whole genome shotgun (WGS) entry which is preliminary data.</text>
</comment>
<gene>
    <name evidence="1" type="ORF">VM95_33115</name>
</gene>
<reference evidence="1 2" key="1">
    <citation type="submission" date="2015-02" db="EMBL/GenBank/DDBJ databases">
        <authorList>
            <person name="Ju K.-S."/>
            <person name="Doroghazi J.R."/>
            <person name="Metcalf W."/>
        </authorList>
    </citation>
    <scope>NUCLEOTIDE SEQUENCE [LARGE SCALE GENOMIC DNA]</scope>
    <source>
        <strain evidence="1 2">ATCC 31215</strain>
    </source>
</reference>
<protein>
    <submittedName>
        <fullName evidence="1">Uncharacterized protein</fullName>
    </submittedName>
</protein>
<dbReference type="EMBL" id="JZKH01000109">
    <property type="protein sequence ID" value="KJS58457.1"/>
    <property type="molecule type" value="Genomic_DNA"/>
</dbReference>
<dbReference type="AlphaFoldDB" id="A0A0F2T9N7"/>
<evidence type="ECO:0000313" key="1">
    <source>
        <dbReference type="EMBL" id="KJS58457.1"/>
    </source>
</evidence>
<evidence type="ECO:0000313" key="2">
    <source>
        <dbReference type="Proteomes" id="UP000033699"/>
    </source>
</evidence>
<dbReference type="RefSeq" id="WP_045703953.1">
    <property type="nucleotide sequence ID" value="NZ_JZKH01000109.1"/>
</dbReference>